<feature type="transmembrane region" description="Helical" evidence="8">
    <location>
        <begin position="97"/>
        <end position="116"/>
    </location>
</feature>
<feature type="region of interest" description="Disordered" evidence="7">
    <location>
        <begin position="1"/>
        <end position="54"/>
    </location>
</feature>
<proteinExistence type="inferred from homology"/>
<evidence type="ECO:0000256" key="6">
    <source>
        <dbReference type="ARBA" id="ARBA00023136"/>
    </source>
</evidence>
<comment type="subcellular location">
    <subcellularLocation>
        <location evidence="1">Cell membrane</location>
        <topology evidence="1">Multi-pass membrane protein</topology>
    </subcellularLocation>
</comment>
<evidence type="ECO:0000256" key="8">
    <source>
        <dbReference type="SAM" id="Phobius"/>
    </source>
</evidence>
<dbReference type="PANTHER" id="PTHR42709">
    <property type="entry name" value="ALKALINE PHOSPHATASE LIKE PROTEIN"/>
    <property type="match status" value="1"/>
</dbReference>
<dbReference type="EMBL" id="EU851876">
    <property type="protein sequence ID" value="ACL11815.1"/>
    <property type="molecule type" value="Genomic_DNA"/>
</dbReference>
<dbReference type="InterPro" id="IPR051311">
    <property type="entry name" value="DedA_domain"/>
</dbReference>
<feature type="transmembrane region" description="Helical" evidence="8">
    <location>
        <begin position="152"/>
        <end position="173"/>
    </location>
</feature>
<keyword evidence="3" id="KW-1003">Cell membrane</keyword>
<protein>
    <submittedName>
        <fullName evidence="9">Putative membrane associated protein</fullName>
    </submittedName>
</protein>
<sequence length="306" mass="32265">MTGPTSDGTRGGVPGPARQGNPDDPTLAMPAVDPTRLPKGATPPDGVTAAPATPVTPVTKRRFRWKREHYTPDELAEAKKSLRKVAPWDGPMRGGDWFLIIATVVIVVLNLASLPFRPLLIASYPVALAAVTGSLSAIGAGAAFARVGEADLWLVVAAGAVGMVKFDWLFWLAGRRWGVKILELWAPGAVSKRFVERVRSAPRWVLPIAVVAAALPGVPAPAVYALAGMGGMRLLPFMVLDALGAAFVAGSVAGLGYGVGQHAVDIVLAVDEYALWITLGLVVVISVQASMKAQKEQKVKKTRQTE</sequence>
<keyword evidence="4 8" id="KW-0812">Transmembrane</keyword>
<accession>B8R4I5</accession>
<feature type="transmembrane region" description="Helical" evidence="8">
    <location>
        <begin position="234"/>
        <end position="253"/>
    </location>
</feature>
<evidence type="ECO:0000256" key="4">
    <source>
        <dbReference type="ARBA" id="ARBA00022692"/>
    </source>
</evidence>
<comment type="similarity">
    <text evidence="2">Belongs to the DedA family.</text>
</comment>
<feature type="compositionally biased region" description="Low complexity" evidence="7">
    <location>
        <begin position="40"/>
        <end position="54"/>
    </location>
</feature>
<evidence type="ECO:0000256" key="5">
    <source>
        <dbReference type="ARBA" id="ARBA00022989"/>
    </source>
</evidence>
<organism evidence="9">
    <name type="scientific">Mycolicibacterium brisbanense</name>
    <dbReference type="NCBI Taxonomy" id="146020"/>
    <lineage>
        <taxon>Bacteria</taxon>
        <taxon>Bacillati</taxon>
        <taxon>Actinomycetota</taxon>
        <taxon>Actinomycetes</taxon>
        <taxon>Mycobacteriales</taxon>
        <taxon>Mycobacteriaceae</taxon>
        <taxon>Mycolicibacterium</taxon>
    </lineage>
</organism>
<evidence type="ECO:0000313" key="9">
    <source>
        <dbReference type="EMBL" id="ACL11815.1"/>
    </source>
</evidence>
<evidence type="ECO:0000256" key="3">
    <source>
        <dbReference type="ARBA" id="ARBA00022475"/>
    </source>
</evidence>
<evidence type="ECO:0000256" key="1">
    <source>
        <dbReference type="ARBA" id="ARBA00004651"/>
    </source>
</evidence>
<evidence type="ECO:0000256" key="7">
    <source>
        <dbReference type="SAM" id="MobiDB-lite"/>
    </source>
</evidence>
<evidence type="ECO:0000256" key="2">
    <source>
        <dbReference type="ARBA" id="ARBA00010792"/>
    </source>
</evidence>
<name>B8R4I5_9MYCO</name>
<reference evidence="9" key="1">
    <citation type="journal article" date="2009" name="Biochem. J.">
        <title>Characterization of the phenylurea hydrolases A and B: founding members of a novel amidohydrolase subgroup.</title>
        <authorList>
            <person name="Khurana J.L."/>
            <person name="Jackson C.J."/>
            <person name="Scott C."/>
            <person name="Pandey G."/>
            <person name="Horne I."/>
            <person name="Russell R.J."/>
            <person name="Herlt A."/>
            <person name="Easton C.J."/>
            <person name="Oakeshott J.G."/>
        </authorList>
    </citation>
    <scope>NUCLEOTIDE SEQUENCE</scope>
    <source>
        <strain evidence="9">JK1</strain>
    </source>
</reference>
<feature type="transmembrane region" description="Helical" evidence="8">
    <location>
        <begin position="204"/>
        <end position="227"/>
    </location>
</feature>
<keyword evidence="6 8" id="KW-0472">Membrane</keyword>
<dbReference type="PANTHER" id="PTHR42709:SF6">
    <property type="entry name" value="UNDECAPRENYL PHOSPHATE TRANSPORTER A"/>
    <property type="match status" value="1"/>
</dbReference>
<feature type="transmembrane region" description="Helical" evidence="8">
    <location>
        <begin position="273"/>
        <end position="291"/>
    </location>
</feature>
<feature type="transmembrane region" description="Helical" evidence="8">
    <location>
        <begin position="122"/>
        <end position="145"/>
    </location>
</feature>
<dbReference type="AlphaFoldDB" id="B8R4I5"/>
<dbReference type="GO" id="GO:0005886">
    <property type="term" value="C:plasma membrane"/>
    <property type="evidence" value="ECO:0007669"/>
    <property type="project" value="UniProtKB-SubCell"/>
</dbReference>
<keyword evidence="5 8" id="KW-1133">Transmembrane helix</keyword>